<evidence type="ECO:0000259" key="8">
    <source>
        <dbReference type="PROSITE" id="PS50600"/>
    </source>
</evidence>
<evidence type="ECO:0000256" key="2">
    <source>
        <dbReference type="ARBA" id="ARBA00022670"/>
    </source>
</evidence>
<dbReference type="Pfam" id="PF02902">
    <property type="entry name" value="Peptidase_C48"/>
    <property type="match status" value="1"/>
</dbReference>
<dbReference type="InterPro" id="IPR003653">
    <property type="entry name" value="Peptidase_C48_C"/>
</dbReference>
<feature type="region of interest" description="Disordered" evidence="6">
    <location>
        <begin position="594"/>
        <end position="639"/>
    </location>
</feature>
<keyword evidence="3" id="KW-0378">Hydrolase</keyword>
<keyword evidence="2" id="KW-0645">Protease</keyword>
<dbReference type="OrthoDB" id="5065855at2759"/>
<dbReference type="AlphaFoldDB" id="A0A814BDL2"/>
<dbReference type="InterPro" id="IPR038765">
    <property type="entry name" value="Papain-like_cys_pep_sf"/>
</dbReference>
<protein>
    <recommendedName>
        <fullName evidence="8">Ubiquitin-like protease family profile domain-containing protein</fullName>
    </recommendedName>
</protein>
<evidence type="ECO:0000256" key="3">
    <source>
        <dbReference type="ARBA" id="ARBA00022801"/>
    </source>
</evidence>
<dbReference type="Proteomes" id="UP000681722">
    <property type="component" value="Unassembled WGS sequence"/>
</dbReference>
<keyword evidence="7" id="KW-0472">Membrane</keyword>
<feature type="domain" description="Ubiquitin-like protease family profile" evidence="8">
    <location>
        <begin position="27"/>
        <end position="186"/>
    </location>
</feature>
<comment type="similarity">
    <text evidence="1">Belongs to the peptidase C48 family.</text>
</comment>
<keyword evidence="7" id="KW-1133">Transmembrane helix</keyword>
<keyword evidence="7" id="KW-0812">Transmembrane</keyword>
<feature type="region of interest" description="Disordered" evidence="6">
    <location>
        <begin position="434"/>
        <end position="531"/>
    </location>
</feature>
<organism evidence="9 11">
    <name type="scientific">Didymodactylos carnosus</name>
    <dbReference type="NCBI Taxonomy" id="1234261"/>
    <lineage>
        <taxon>Eukaryota</taxon>
        <taxon>Metazoa</taxon>
        <taxon>Spiralia</taxon>
        <taxon>Gnathifera</taxon>
        <taxon>Rotifera</taxon>
        <taxon>Eurotatoria</taxon>
        <taxon>Bdelloidea</taxon>
        <taxon>Philodinida</taxon>
        <taxon>Philodinidae</taxon>
        <taxon>Didymodactylos</taxon>
    </lineage>
</organism>
<evidence type="ECO:0000256" key="1">
    <source>
        <dbReference type="ARBA" id="ARBA00005234"/>
    </source>
</evidence>
<evidence type="ECO:0000256" key="4">
    <source>
        <dbReference type="ARBA" id="ARBA00022807"/>
    </source>
</evidence>
<evidence type="ECO:0000313" key="11">
    <source>
        <dbReference type="Proteomes" id="UP000663829"/>
    </source>
</evidence>
<dbReference type="GO" id="GO:0006508">
    <property type="term" value="P:proteolysis"/>
    <property type="evidence" value="ECO:0007669"/>
    <property type="project" value="UniProtKB-KW"/>
</dbReference>
<dbReference type="PROSITE" id="PS50600">
    <property type="entry name" value="ULP_PROTEASE"/>
    <property type="match status" value="1"/>
</dbReference>
<dbReference type="InterPro" id="IPR044613">
    <property type="entry name" value="Nep1/2-like"/>
</dbReference>
<name>A0A814BDL2_9BILA</name>
<keyword evidence="5" id="KW-0175">Coiled coil</keyword>
<feature type="transmembrane region" description="Helical" evidence="7">
    <location>
        <begin position="193"/>
        <end position="211"/>
    </location>
</feature>
<reference evidence="9" key="1">
    <citation type="submission" date="2021-02" db="EMBL/GenBank/DDBJ databases">
        <authorList>
            <person name="Nowell W R."/>
        </authorList>
    </citation>
    <scope>NUCLEOTIDE SEQUENCE</scope>
</reference>
<feature type="region of interest" description="Disordered" evidence="6">
    <location>
        <begin position="395"/>
        <end position="415"/>
    </location>
</feature>
<dbReference type="GO" id="GO:0000338">
    <property type="term" value="P:protein deneddylation"/>
    <property type="evidence" value="ECO:0007669"/>
    <property type="project" value="TreeGrafter"/>
</dbReference>
<dbReference type="Gene3D" id="3.40.395.10">
    <property type="entry name" value="Adenoviral Proteinase, Chain A"/>
    <property type="match status" value="1"/>
</dbReference>
<sequence length="639" mass="73471">MAYNRSLDIDSRARSFSDPIVLDYHDVTIRQSDLDTLNPSNWLSDNIISFSFEHQEHNNQQENNQKLFTFISPPVVQLLKLSESTTAKHLLENINFLDKQFVFLALNDNSVGSSVGGSHWSLIILYVPGKVMYHFDSMFPSNESAAKQLYQKLDAYCEQNINCSQSPQQINYCDCGLLNIIHHFPKMSGRTPSFILVGLIIILLLLGMYYMSCSSKNNELRISLEDFEERVRSLTMKNADYEHKIDTINTRKRDLEEEKVSIQRQTEKKDSEINELNIKLNEKLAELQSIKSDKQVLYNQLKEFKTLSESISSKDTLIEQMKQQLEEHKHTKDNLDSELAKLRQEIEQYKAEKVASNQQPQQLPYPVRGQPQPLAEIVVTEGLPVRPRHQRFLPLQNIDPNQNNNPVPAPASSSIPSFLQPLQRLMNLTSNLQNQLLPSSDNSNNNDTRNQKAHNDANNPEHVLAPPLINPSYRSQQQGYVEPQQLRQQQPIQHVTQQQQQVQEPNPDQEDRPMNPEQQPHPIPPPILNNQLNNVSSNIVEEEVDDVDKNEIDKPAVQNANDNLPEQQPLVQQNQQQPPLNQNALSWRRSAHVNDNNDEDEVDDKKNEDNDLAADEHEEKNNPHNHKIDENIDNSKNLL</sequence>
<dbReference type="PANTHER" id="PTHR46468:SF1">
    <property type="entry name" value="SENTRIN-SPECIFIC PROTEASE 8"/>
    <property type="match status" value="1"/>
</dbReference>
<dbReference type="EMBL" id="CAJNOQ010001911">
    <property type="protein sequence ID" value="CAF0926982.1"/>
    <property type="molecule type" value="Genomic_DNA"/>
</dbReference>
<dbReference type="Gene3D" id="1.10.287.1490">
    <property type="match status" value="1"/>
</dbReference>
<evidence type="ECO:0000256" key="5">
    <source>
        <dbReference type="SAM" id="Coils"/>
    </source>
</evidence>
<evidence type="ECO:0000313" key="9">
    <source>
        <dbReference type="EMBL" id="CAF0926982.1"/>
    </source>
</evidence>
<feature type="coiled-coil region" evidence="5">
    <location>
        <begin position="217"/>
        <end position="359"/>
    </location>
</feature>
<keyword evidence="4" id="KW-0788">Thiol protease</keyword>
<dbReference type="PANTHER" id="PTHR46468">
    <property type="entry name" value="SENTRIN-SPECIFIC PROTEASE 8"/>
    <property type="match status" value="1"/>
</dbReference>
<feature type="compositionally biased region" description="Low complexity" evidence="6">
    <location>
        <begin position="400"/>
        <end position="415"/>
    </location>
</feature>
<feature type="compositionally biased region" description="Basic and acidic residues" evidence="6">
    <location>
        <begin position="603"/>
        <end position="630"/>
    </location>
</feature>
<keyword evidence="11" id="KW-1185">Reference proteome</keyword>
<dbReference type="SUPFAM" id="SSF54001">
    <property type="entry name" value="Cysteine proteinases"/>
    <property type="match status" value="1"/>
</dbReference>
<accession>A0A814BDL2</accession>
<feature type="compositionally biased region" description="Low complexity" evidence="6">
    <location>
        <begin position="484"/>
        <end position="506"/>
    </location>
</feature>
<evidence type="ECO:0000256" key="6">
    <source>
        <dbReference type="SAM" id="MobiDB-lite"/>
    </source>
</evidence>
<comment type="caution">
    <text evidence="9">The sequence shown here is derived from an EMBL/GenBank/DDBJ whole genome shotgun (WGS) entry which is preliminary data.</text>
</comment>
<evidence type="ECO:0000313" key="10">
    <source>
        <dbReference type="EMBL" id="CAF3705410.1"/>
    </source>
</evidence>
<gene>
    <name evidence="9" type="ORF">GPM918_LOCUS9971</name>
    <name evidence="10" type="ORF">SRO942_LOCUS9971</name>
</gene>
<feature type="compositionally biased region" description="Low complexity" evidence="6">
    <location>
        <begin position="434"/>
        <end position="448"/>
    </location>
</feature>
<evidence type="ECO:0000256" key="7">
    <source>
        <dbReference type="SAM" id="Phobius"/>
    </source>
</evidence>
<proteinExistence type="inferred from homology"/>
<dbReference type="EMBL" id="CAJOBC010001910">
    <property type="protein sequence ID" value="CAF3705410.1"/>
    <property type="molecule type" value="Genomic_DNA"/>
</dbReference>
<dbReference type="GO" id="GO:0008234">
    <property type="term" value="F:cysteine-type peptidase activity"/>
    <property type="evidence" value="ECO:0007669"/>
    <property type="project" value="UniProtKB-KW"/>
</dbReference>
<dbReference type="Proteomes" id="UP000663829">
    <property type="component" value="Unassembled WGS sequence"/>
</dbReference>
<dbReference type="GO" id="GO:0019784">
    <property type="term" value="F:deNEDDylase activity"/>
    <property type="evidence" value="ECO:0007669"/>
    <property type="project" value="InterPro"/>
</dbReference>